<evidence type="ECO:0000256" key="2">
    <source>
        <dbReference type="ARBA" id="ARBA00023015"/>
    </source>
</evidence>
<gene>
    <name evidence="8" type="ORF">PV04_02556</name>
</gene>
<dbReference type="GO" id="GO:0008270">
    <property type="term" value="F:zinc ion binding"/>
    <property type="evidence" value="ECO:0007669"/>
    <property type="project" value="InterPro"/>
</dbReference>
<dbReference type="InterPro" id="IPR001138">
    <property type="entry name" value="Zn2Cys6_DnaBD"/>
</dbReference>
<dbReference type="PANTHER" id="PTHR31845:SF10">
    <property type="entry name" value="ZN(II)2CYS6 TRANSCRIPTION FACTOR (EUROFUNG)"/>
    <property type="match status" value="1"/>
</dbReference>
<evidence type="ECO:0000259" key="7">
    <source>
        <dbReference type="PROSITE" id="PS50048"/>
    </source>
</evidence>
<keyword evidence="4" id="KW-0804">Transcription</keyword>
<feature type="region of interest" description="Disordered" evidence="6">
    <location>
        <begin position="53"/>
        <end position="105"/>
    </location>
</feature>
<sequence length="590" mass="64794">MQGSCRRACEACRARKSRCLPGSREGVCRRCERSGLICVHHEAVRKTAPLKRIHGRFAPNTPPVREDSQGTTTALGHAHSNNVPRPSDATSFPEQERNESTSQKDEAAFGQALLVELGIGAIDQWPACKGLKLQRAKTFLDQYIQMAHAVPFAIQLPSGNSTGAGTATTDTDGLLGHLLISCPVFLLTAILTGSSSDREFEKQADNLFRHVLADRVIVKGQTSLELLQSLLTYLAWYHHRFEPETLQVYQFVQLANGMVADLGLPRKFSRAGVNSAQQEADPDEIRAFLLCYYLNCGGGVLGYDRSENMQCIESLRNAAKILAVISPRSQDKEAPALVELLHLVARHHSANSMSNCAATPPPASGPSLLKDWATTFLHPQTSATLRSSFHFTTAYSLLKSSSAEFPSSAEVQVCVHHFQELLSNILAQDLAYLVHMGIVEWAHLITTLFLLARLGLLATAATGGSVRAWPVHEYIARFRSLRESLRQASETEPGRVITTTFSAPHLLGWLDRILVAVSERASSVKAPREVSSTDIGHQGSAYELVNSFLENGNPALSKTRAHRTPATPNVVPKINGEDFWSEFMSDWLNW</sequence>
<dbReference type="SMART" id="SM00066">
    <property type="entry name" value="GAL4"/>
    <property type="match status" value="1"/>
</dbReference>
<proteinExistence type="predicted"/>
<evidence type="ECO:0000256" key="5">
    <source>
        <dbReference type="ARBA" id="ARBA00023242"/>
    </source>
</evidence>
<dbReference type="InterPro" id="IPR036864">
    <property type="entry name" value="Zn2-C6_fun-type_DNA-bd_sf"/>
</dbReference>
<evidence type="ECO:0000256" key="3">
    <source>
        <dbReference type="ARBA" id="ARBA00023125"/>
    </source>
</evidence>
<dbReference type="CDD" id="cd00067">
    <property type="entry name" value="GAL4"/>
    <property type="match status" value="1"/>
</dbReference>
<organism evidence="8 9">
    <name type="scientific">Phialophora macrospora</name>
    <dbReference type="NCBI Taxonomy" id="1851006"/>
    <lineage>
        <taxon>Eukaryota</taxon>
        <taxon>Fungi</taxon>
        <taxon>Dikarya</taxon>
        <taxon>Ascomycota</taxon>
        <taxon>Pezizomycotina</taxon>
        <taxon>Eurotiomycetes</taxon>
        <taxon>Chaetothyriomycetidae</taxon>
        <taxon>Chaetothyriales</taxon>
        <taxon>Herpotrichiellaceae</taxon>
        <taxon>Phialophora</taxon>
    </lineage>
</organism>
<keyword evidence="5" id="KW-0539">Nucleus</keyword>
<evidence type="ECO:0000256" key="1">
    <source>
        <dbReference type="ARBA" id="ARBA00004123"/>
    </source>
</evidence>
<evidence type="ECO:0000313" key="8">
    <source>
        <dbReference type="EMBL" id="KIW70272.1"/>
    </source>
</evidence>
<feature type="compositionally biased region" description="Basic and acidic residues" evidence="6">
    <location>
        <begin position="94"/>
        <end position="105"/>
    </location>
</feature>
<dbReference type="PANTHER" id="PTHR31845">
    <property type="entry name" value="FINGER DOMAIN PROTEIN, PUTATIVE-RELATED"/>
    <property type="match status" value="1"/>
</dbReference>
<dbReference type="Pfam" id="PF00172">
    <property type="entry name" value="Zn_clus"/>
    <property type="match status" value="1"/>
</dbReference>
<dbReference type="GO" id="GO:0005634">
    <property type="term" value="C:nucleus"/>
    <property type="evidence" value="ECO:0007669"/>
    <property type="project" value="UniProtKB-SubCell"/>
</dbReference>
<evidence type="ECO:0000256" key="6">
    <source>
        <dbReference type="SAM" id="MobiDB-lite"/>
    </source>
</evidence>
<comment type="subcellular location">
    <subcellularLocation>
        <location evidence="1">Nucleus</location>
    </subcellularLocation>
</comment>
<feature type="domain" description="Zn(2)-C6 fungal-type" evidence="7">
    <location>
        <begin position="8"/>
        <end position="40"/>
    </location>
</feature>
<feature type="compositionally biased region" description="Polar residues" evidence="6">
    <location>
        <begin position="69"/>
        <end position="93"/>
    </location>
</feature>
<dbReference type="SUPFAM" id="SSF57701">
    <property type="entry name" value="Zn2/Cys6 DNA-binding domain"/>
    <property type="match status" value="1"/>
</dbReference>
<dbReference type="Proteomes" id="UP000054266">
    <property type="component" value="Unassembled WGS sequence"/>
</dbReference>
<keyword evidence="2" id="KW-0805">Transcription regulation</keyword>
<evidence type="ECO:0000313" key="9">
    <source>
        <dbReference type="Proteomes" id="UP000054266"/>
    </source>
</evidence>
<dbReference type="Gene3D" id="4.10.240.10">
    <property type="entry name" value="Zn(2)-C6 fungal-type DNA-binding domain"/>
    <property type="match status" value="1"/>
</dbReference>
<keyword evidence="3" id="KW-0238">DNA-binding</keyword>
<dbReference type="PROSITE" id="PS50048">
    <property type="entry name" value="ZN2_CY6_FUNGAL_2"/>
    <property type="match status" value="1"/>
</dbReference>
<dbReference type="GO" id="GO:0000981">
    <property type="term" value="F:DNA-binding transcription factor activity, RNA polymerase II-specific"/>
    <property type="evidence" value="ECO:0007669"/>
    <property type="project" value="InterPro"/>
</dbReference>
<dbReference type="STRING" id="5601.A0A0D2E7H1"/>
<protein>
    <recommendedName>
        <fullName evidence="7">Zn(2)-C6 fungal-type domain-containing protein</fullName>
    </recommendedName>
</protein>
<accession>A0A0D2E7H1</accession>
<evidence type="ECO:0000256" key="4">
    <source>
        <dbReference type="ARBA" id="ARBA00023163"/>
    </source>
</evidence>
<dbReference type="InterPro" id="IPR051089">
    <property type="entry name" value="prtT"/>
</dbReference>
<name>A0A0D2E7H1_9EURO</name>
<reference evidence="8 9" key="1">
    <citation type="submission" date="2015-01" db="EMBL/GenBank/DDBJ databases">
        <title>The Genome Sequence of Capronia semiimmersa CBS27337.</title>
        <authorList>
            <consortium name="The Broad Institute Genomics Platform"/>
            <person name="Cuomo C."/>
            <person name="de Hoog S."/>
            <person name="Gorbushina A."/>
            <person name="Stielow B."/>
            <person name="Teixiera M."/>
            <person name="Abouelleil A."/>
            <person name="Chapman S.B."/>
            <person name="Priest M."/>
            <person name="Young S.K."/>
            <person name="Wortman J."/>
            <person name="Nusbaum C."/>
            <person name="Birren B."/>
        </authorList>
    </citation>
    <scope>NUCLEOTIDE SEQUENCE [LARGE SCALE GENOMIC DNA]</scope>
    <source>
        <strain evidence="8 9">CBS 27337</strain>
    </source>
</reference>
<keyword evidence="9" id="KW-1185">Reference proteome</keyword>
<dbReference type="GO" id="GO:0000976">
    <property type="term" value="F:transcription cis-regulatory region binding"/>
    <property type="evidence" value="ECO:0007669"/>
    <property type="project" value="TreeGrafter"/>
</dbReference>
<dbReference type="AlphaFoldDB" id="A0A0D2E7H1"/>
<dbReference type="PROSITE" id="PS00463">
    <property type="entry name" value="ZN2_CY6_FUNGAL_1"/>
    <property type="match status" value="1"/>
</dbReference>
<dbReference type="EMBL" id="KN846957">
    <property type="protein sequence ID" value="KIW70272.1"/>
    <property type="molecule type" value="Genomic_DNA"/>
</dbReference>
<dbReference type="HOGENOM" id="CLU_029460_0_0_1"/>